<dbReference type="RefSeq" id="WP_051653603.1">
    <property type="nucleotide sequence ID" value="NZ_KK853997.1"/>
</dbReference>
<dbReference type="PANTHER" id="PTHR35526">
    <property type="entry name" value="ANTI-SIGMA-F FACTOR RSBW-RELATED"/>
    <property type="match status" value="1"/>
</dbReference>
<evidence type="ECO:0000313" key="3">
    <source>
        <dbReference type="EMBL" id="KDN81665.1"/>
    </source>
</evidence>
<sequence>MTATEIAPVPGAELPGPETAVLRYRPESARSARRLVRAKLREWQLPQLVDAAELIVTELVSNALKTGCTTLMLVGVRHRADGTVRIQVRDGSRELPVLVEAGPDDESHRGLTLVRSLAASWGADRDPYGKTVYADLRP</sequence>
<comment type="caution">
    <text evidence="3">The sequence shown here is derived from an EMBL/GenBank/DDBJ whole genome shotgun (WGS) entry which is preliminary data.</text>
</comment>
<dbReference type="PATRIC" id="fig|1348663.4.peg.6178"/>
<gene>
    <name evidence="3" type="ORF">KCH_63850</name>
</gene>
<feature type="domain" description="Histidine kinase/HSP90-like ATPase" evidence="2">
    <location>
        <begin position="25"/>
        <end position="133"/>
    </location>
</feature>
<dbReference type="GO" id="GO:0004674">
    <property type="term" value="F:protein serine/threonine kinase activity"/>
    <property type="evidence" value="ECO:0007669"/>
    <property type="project" value="UniProtKB-KW"/>
</dbReference>
<dbReference type="Proteomes" id="UP000027178">
    <property type="component" value="Unassembled WGS sequence"/>
</dbReference>
<keyword evidence="4" id="KW-1185">Reference proteome</keyword>
<keyword evidence="1" id="KW-0723">Serine/threonine-protein kinase</keyword>
<reference evidence="3 4" key="1">
    <citation type="submission" date="2014-05" db="EMBL/GenBank/DDBJ databases">
        <title>Draft Genome Sequence of Kitasatospora cheerisanensis KCTC 2395.</title>
        <authorList>
            <person name="Nam D.H."/>
        </authorList>
    </citation>
    <scope>NUCLEOTIDE SEQUENCE [LARGE SCALE GENOMIC DNA]</scope>
    <source>
        <strain evidence="3 4">KCTC 2395</strain>
    </source>
</reference>
<dbReference type="HOGENOM" id="CLU_090336_4_2_11"/>
<evidence type="ECO:0000313" key="4">
    <source>
        <dbReference type="Proteomes" id="UP000027178"/>
    </source>
</evidence>
<evidence type="ECO:0000256" key="1">
    <source>
        <dbReference type="ARBA" id="ARBA00022527"/>
    </source>
</evidence>
<dbReference type="eggNOG" id="COG4585">
    <property type="taxonomic scope" value="Bacteria"/>
</dbReference>
<protein>
    <submittedName>
        <fullName evidence="3">Regulatory protein containing a conserved C-terminal domain protein</fullName>
    </submittedName>
</protein>
<name>A0A066YUT7_9ACTN</name>
<dbReference type="InterPro" id="IPR003594">
    <property type="entry name" value="HATPase_dom"/>
</dbReference>
<dbReference type="CDD" id="cd16936">
    <property type="entry name" value="HATPase_RsbW-like"/>
    <property type="match status" value="1"/>
</dbReference>
<dbReference type="Gene3D" id="3.30.565.10">
    <property type="entry name" value="Histidine kinase-like ATPase, C-terminal domain"/>
    <property type="match status" value="1"/>
</dbReference>
<organism evidence="3 4">
    <name type="scientific">Kitasatospora cheerisanensis KCTC 2395</name>
    <dbReference type="NCBI Taxonomy" id="1348663"/>
    <lineage>
        <taxon>Bacteria</taxon>
        <taxon>Bacillati</taxon>
        <taxon>Actinomycetota</taxon>
        <taxon>Actinomycetes</taxon>
        <taxon>Kitasatosporales</taxon>
        <taxon>Streptomycetaceae</taxon>
        <taxon>Kitasatospora</taxon>
    </lineage>
</organism>
<dbReference type="AlphaFoldDB" id="A0A066YUT7"/>
<dbReference type="InterPro" id="IPR036890">
    <property type="entry name" value="HATPase_C_sf"/>
</dbReference>
<dbReference type="Pfam" id="PF13581">
    <property type="entry name" value="HATPase_c_2"/>
    <property type="match status" value="1"/>
</dbReference>
<dbReference type="PANTHER" id="PTHR35526:SF3">
    <property type="entry name" value="ANTI-SIGMA-F FACTOR RSBW"/>
    <property type="match status" value="1"/>
</dbReference>
<dbReference type="SUPFAM" id="SSF55874">
    <property type="entry name" value="ATPase domain of HSP90 chaperone/DNA topoisomerase II/histidine kinase"/>
    <property type="match status" value="1"/>
</dbReference>
<dbReference type="EMBL" id="JNBY01000131">
    <property type="protein sequence ID" value="KDN81665.1"/>
    <property type="molecule type" value="Genomic_DNA"/>
</dbReference>
<keyword evidence="1" id="KW-0418">Kinase</keyword>
<dbReference type="InterPro" id="IPR050267">
    <property type="entry name" value="Anti-sigma-factor_SerPK"/>
</dbReference>
<proteinExistence type="predicted"/>
<keyword evidence="1" id="KW-0808">Transferase</keyword>
<evidence type="ECO:0000259" key="2">
    <source>
        <dbReference type="Pfam" id="PF13581"/>
    </source>
</evidence>
<accession>A0A066YUT7</accession>